<dbReference type="OrthoDB" id="7478453at2"/>
<evidence type="ECO:0000313" key="1">
    <source>
        <dbReference type="EMBL" id="TGD76255.1"/>
    </source>
</evidence>
<name>A0A4Z0MAC6_9GAMM</name>
<accession>A0A4Z0MAC6</accession>
<sequence length="96" mass="9787">MKPGTKLKSAVCDTEVMVIRGSDASVECGGAPMVDEKPAEPGALDDAFAEGTAMGKRYVDEAGSVELLCVKAGKGSLAIDGVILKTKDAKSLPSSD</sequence>
<keyword evidence="2" id="KW-1185">Reference proteome</keyword>
<proteinExistence type="predicted"/>
<gene>
    <name evidence="1" type="ORF">E4634_01545</name>
</gene>
<protein>
    <submittedName>
        <fullName evidence="1">Uncharacterized protein</fullName>
    </submittedName>
</protein>
<organism evidence="1 2">
    <name type="scientific">Mangrovimicrobium sediminis</name>
    <dbReference type="NCBI Taxonomy" id="2562682"/>
    <lineage>
        <taxon>Bacteria</taxon>
        <taxon>Pseudomonadati</taxon>
        <taxon>Pseudomonadota</taxon>
        <taxon>Gammaproteobacteria</taxon>
        <taxon>Cellvibrionales</taxon>
        <taxon>Halieaceae</taxon>
        <taxon>Mangrovimicrobium</taxon>
    </lineage>
</organism>
<dbReference type="RefSeq" id="WP_135440832.1">
    <property type="nucleotide sequence ID" value="NZ_SRLE01000001.1"/>
</dbReference>
<comment type="caution">
    <text evidence="1">The sequence shown here is derived from an EMBL/GenBank/DDBJ whole genome shotgun (WGS) entry which is preliminary data.</text>
</comment>
<evidence type="ECO:0000313" key="2">
    <source>
        <dbReference type="Proteomes" id="UP000298050"/>
    </source>
</evidence>
<dbReference type="Proteomes" id="UP000298050">
    <property type="component" value="Unassembled WGS sequence"/>
</dbReference>
<dbReference type="EMBL" id="SRLE01000001">
    <property type="protein sequence ID" value="TGD76255.1"/>
    <property type="molecule type" value="Genomic_DNA"/>
</dbReference>
<reference evidence="1 2" key="1">
    <citation type="submission" date="2019-04" db="EMBL/GenBank/DDBJ databases">
        <title>Taxonomy of novel Haliea sp. from mangrove soil of West Coast of India.</title>
        <authorList>
            <person name="Verma A."/>
            <person name="Kumar P."/>
            <person name="Krishnamurthi S."/>
        </authorList>
    </citation>
    <scope>NUCLEOTIDE SEQUENCE [LARGE SCALE GENOMIC DNA]</scope>
    <source>
        <strain evidence="1 2">SAOS-164</strain>
    </source>
</reference>
<dbReference type="AlphaFoldDB" id="A0A4Z0MAC6"/>